<dbReference type="RefSeq" id="WP_338239248.1">
    <property type="nucleotide sequence ID" value="NZ_BQKE01000004.1"/>
</dbReference>
<dbReference type="GO" id="GO:0030246">
    <property type="term" value="F:carbohydrate binding"/>
    <property type="evidence" value="ECO:0007669"/>
    <property type="project" value="InterPro"/>
</dbReference>
<dbReference type="Proteomes" id="UP001310022">
    <property type="component" value="Unassembled WGS sequence"/>
</dbReference>
<evidence type="ECO:0000256" key="2">
    <source>
        <dbReference type="ARBA" id="ARBA00011245"/>
    </source>
</evidence>
<feature type="domain" description="Glycosyl-hydrolase 97 N-terminal" evidence="6">
    <location>
        <begin position="26"/>
        <end position="251"/>
    </location>
</feature>
<evidence type="ECO:0000259" key="5">
    <source>
        <dbReference type="Pfam" id="PF10566"/>
    </source>
</evidence>
<proteinExistence type="predicted"/>
<evidence type="ECO:0000313" key="8">
    <source>
        <dbReference type="EMBL" id="GJM64164.1"/>
    </source>
</evidence>
<dbReference type="InterPro" id="IPR014718">
    <property type="entry name" value="GH-type_carb-bd"/>
</dbReference>
<comment type="subunit">
    <text evidence="2">Monomer.</text>
</comment>
<dbReference type="InterPro" id="IPR029483">
    <property type="entry name" value="GH97_C"/>
</dbReference>
<evidence type="ECO:0000259" key="6">
    <source>
        <dbReference type="Pfam" id="PF14508"/>
    </source>
</evidence>
<dbReference type="AlphaFoldDB" id="A0AAN5AM91"/>
<dbReference type="Gene3D" id="3.20.20.70">
    <property type="entry name" value="Aldolase class I"/>
    <property type="match status" value="1"/>
</dbReference>
<feature type="domain" description="Glycosyl-hydrolase 97 C-terminal oligomerisation" evidence="7">
    <location>
        <begin position="525"/>
        <end position="623"/>
    </location>
</feature>
<keyword evidence="4" id="KW-0732">Signal</keyword>
<dbReference type="InterPro" id="IPR013785">
    <property type="entry name" value="Aldolase_TIM"/>
</dbReference>
<dbReference type="SUPFAM" id="SSF51445">
    <property type="entry name" value="(Trans)glycosidases"/>
    <property type="match status" value="1"/>
</dbReference>
<accession>A0AAN5AM91</accession>
<evidence type="ECO:0000256" key="3">
    <source>
        <dbReference type="ARBA" id="ARBA00022837"/>
    </source>
</evidence>
<dbReference type="EMBL" id="BQKE01000004">
    <property type="protein sequence ID" value="GJM64164.1"/>
    <property type="molecule type" value="Genomic_DNA"/>
</dbReference>
<sequence>MIRYFLWICLVAFVGCQQQHANQFFSPDQTTKVEVAQNDQGRLQLKITDTASKNSIELSNLGIDSPLKAGNLNLDIKEVVKDKWQSFHGFADEIDDDYQPASLEIMEGEKVIAQLQFRLFNHALAYRFVDLPANTNQITEQTTIGLPEGAQCYAYNFEQAPKGPFELSEEEAKEIYLPLLIKTENQGYFAIQEGNIDSHAPIRLRGKTNNQLAFQAQETANKNATNTSWRIIQVGNDLKSMLSNQVVQNVNPQTQISDLSWIKPGKSLWDWRVWGYRAPDGFEYGLNTPSHKRMIDFAAENNVQYLLLDADWYGFEFGDDSDPTTSRPEINIEEEMAYAKEKGVGLILYLNDKGARLFGLERVLKQFSDWGAVGIKYGFMRGTEAEKVKKTKEVIELCAKHKLMVIFHDKMIPNNGDERTWPNLMSKEFGYAQADAHRVGGPSIYVNTALVNQMSGPLDLTNGWFDLNNAQSRPKVYDPIPSTITAELAKLIITRTGWMILPDAPEAYLQKPELWELIAQFPAQFDNYHFVDGALDEYVSVARRSGEDWFLGAITTEKGRKVQLNTDFLEAGTTYEAKLYLDAEDSDFQSNKEAYTIDQKTIKGGEALNISMAPGGGVAVYFKKLS</sequence>
<dbReference type="Gene3D" id="2.70.98.10">
    <property type="match status" value="1"/>
</dbReference>
<evidence type="ECO:0000259" key="7">
    <source>
        <dbReference type="Pfam" id="PF14509"/>
    </source>
</evidence>
<comment type="cofactor">
    <cofactor evidence="1">
        <name>Ca(2+)</name>
        <dbReference type="ChEBI" id="CHEBI:29108"/>
    </cofactor>
</comment>
<evidence type="ECO:0000313" key="9">
    <source>
        <dbReference type="Proteomes" id="UP001310022"/>
    </source>
</evidence>
<dbReference type="InterPro" id="IPR052720">
    <property type="entry name" value="Glycosyl_hydrolase_97"/>
</dbReference>
<keyword evidence="3" id="KW-0106">Calcium</keyword>
<dbReference type="Pfam" id="PF14508">
    <property type="entry name" value="GH97_N"/>
    <property type="match status" value="1"/>
</dbReference>
<dbReference type="PROSITE" id="PS51257">
    <property type="entry name" value="PROKAR_LIPOPROTEIN"/>
    <property type="match status" value="1"/>
</dbReference>
<name>A0AAN5AM91_9BACT</name>
<organism evidence="8 9">
    <name type="scientific">Persicobacter diffluens</name>
    <dbReference type="NCBI Taxonomy" id="981"/>
    <lineage>
        <taxon>Bacteria</taxon>
        <taxon>Pseudomonadati</taxon>
        <taxon>Bacteroidota</taxon>
        <taxon>Cytophagia</taxon>
        <taxon>Cytophagales</taxon>
        <taxon>Persicobacteraceae</taxon>
        <taxon>Persicobacter</taxon>
    </lineage>
</organism>
<dbReference type="PANTHER" id="PTHR35803">
    <property type="entry name" value="GLUCAN 1,4-ALPHA-GLUCOSIDASE SUSB-RELATED"/>
    <property type="match status" value="1"/>
</dbReference>
<feature type="signal peptide" evidence="4">
    <location>
        <begin position="1"/>
        <end position="21"/>
    </location>
</feature>
<dbReference type="InterPro" id="IPR019563">
    <property type="entry name" value="GH97_catalytic"/>
</dbReference>
<gene>
    <name evidence="8" type="ORF">PEDI_47160</name>
</gene>
<protein>
    <submittedName>
        <fullName evidence="8">Alpha-glucosidase</fullName>
    </submittedName>
</protein>
<feature type="chain" id="PRO_5043001296" evidence="4">
    <location>
        <begin position="22"/>
        <end position="626"/>
    </location>
</feature>
<dbReference type="InterPro" id="IPR029486">
    <property type="entry name" value="GH97_N"/>
</dbReference>
<evidence type="ECO:0000256" key="1">
    <source>
        <dbReference type="ARBA" id="ARBA00001913"/>
    </source>
</evidence>
<evidence type="ECO:0000256" key="4">
    <source>
        <dbReference type="SAM" id="SignalP"/>
    </source>
</evidence>
<feature type="domain" description="Glycosyl-hydrolase 97 catalytic" evidence="5">
    <location>
        <begin position="278"/>
        <end position="428"/>
    </location>
</feature>
<keyword evidence="9" id="KW-1185">Reference proteome</keyword>
<reference evidence="8 9" key="1">
    <citation type="submission" date="2021-12" db="EMBL/GenBank/DDBJ databases">
        <title>Genome sequencing of bacteria with rrn-lacking chromosome and rrn-plasmid.</title>
        <authorList>
            <person name="Anda M."/>
            <person name="Iwasaki W."/>
        </authorList>
    </citation>
    <scope>NUCLEOTIDE SEQUENCE [LARGE SCALE GENOMIC DNA]</scope>
    <source>
        <strain evidence="8 9">NBRC 15940</strain>
    </source>
</reference>
<dbReference type="Pfam" id="PF10566">
    <property type="entry name" value="Glyco_hydro_97"/>
    <property type="match status" value="1"/>
</dbReference>
<comment type="caution">
    <text evidence="8">The sequence shown here is derived from an EMBL/GenBank/DDBJ whole genome shotgun (WGS) entry which is preliminary data.</text>
</comment>
<dbReference type="InterPro" id="IPR017853">
    <property type="entry name" value="GH"/>
</dbReference>
<dbReference type="Pfam" id="PF14509">
    <property type="entry name" value="GH97_C"/>
    <property type="match status" value="1"/>
</dbReference>